<dbReference type="Proteomes" id="UP000886845">
    <property type="component" value="Unassembled WGS sequence"/>
</dbReference>
<keyword evidence="7 9" id="KW-0535">Nitrogen fixation</keyword>
<protein>
    <recommendedName>
        <fullName evidence="2 9">Nitrogen fixation protein NifU</fullName>
    </recommendedName>
</protein>
<feature type="binding site" evidence="10">
    <location>
        <position position="61"/>
    </location>
    <ligand>
        <name>Fe cation</name>
        <dbReference type="ChEBI" id="CHEBI:24875"/>
    </ligand>
</feature>
<evidence type="ECO:0000259" key="12">
    <source>
        <dbReference type="Pfam" id="PF01592"/>
    </source>
</evidence>
<dbReference type="InterPro" id="IPR034904">
    <property type="entry name" value="FSCA_dom_sf"/>
</dbReference>
<name>A0A9D1T359_9BACT</name>
<dbReference type="GO" id="GO:0016226">
    <property type="term" value="P:iron-sulfur cluster assembly"/>
    <property type="evidence" value="ECO:0007669"/>
    <property type="project" value="InterPro"/>
</dbReference>
<comment type="function">
    <text evidence="9">May be involved in the formation or repair of [Fe-S] clusters present in iron-sulfur proteins.</text>
</comment>
<comment type="similarity">
    <text evidence="1 9">Belongs to the NifU family.</text>
</comment>
<dbReference type="InterPro" id="IPR002871">
    <property type="entry name" value="NIF_FeS_clus_asmbl_NifU_N"/>
</dbReference>
<accession>A0A9D1T359</accession>
<dbReference type="SUPFAM" id="SSF82649">
    <property type="entry name" value="SufE/NifU"/>
    <property type="match status" value="1"/>
</dbReference>
<reference evidence="14" key="2">
    <citation type="journal article" date="2021" name="PeerJ">
        <title>Extensive microbial diversity within the chicken gut microbiome revealed by metagenomics and culture.</title>
        <authorList>
            <person name="Gilroy R."/>
            <person name="Ravi A."/>
            <person name="Getino M."/>
            <person name="Pursley I."/>
            <person name="Horton D.L."/>
            <person name="Alikhan N.F."/>
            <person name="Baker D."/>
            <person name="Gharbi K."/>
            <person name="Hall N."/>
            <person name="Watson M."/>
            <person name="Adriaenssens E.M."/>
            <person name="Foster-Nyarko E."/>
            <person name="Jarju S."/>
            <person name="Secka A."/>
            <person name="Antonio M."/>
            <person name="Oren A."/>
            <person name="Chaudhuri R.R."/>
            <person name="La Ragione R."/>
            <person name="Hildebrand F."/>
            <person name="Pallen M.J."/>
        </authorList>
    </citation>
    <scope>NUCLEOTIDE SEQUENCE</scope>
    <source>
        <strain evidence="14">35461</strain>
    </source>
</reference>
<dbReference type="Gene3D" id="3.30.300.130">
    <property type="entry name" value="Fe-S cluster assembly (FSCA)"/>
    <property type="match status" value="1"/>
</dbReference>
<comment type="cofactor">
    <cofactor evidence="10">
        <name>[2Fe-2S] cluster</name>
        <dbReference type="ChEBI" id="CHEBI:190135"/>
    </cofactor>
    <text evidence="10">Binds 1 [2Fe-2S] cluster per subunit.</text>
</comment>
<keyword evidence="5 10" id="KW-0408">Iron</keyword>
<dbReference type="Pfam" id="PF01592">
    <property type="entry name" value="NifU_N"/>
    <property type="match status" value="1"/>
</dbReference>
<feature type="domain" description="NIF system FeS cluster assembly NifU C-terminal" evidence="11">
    <location>
        <begin position="211"/>
        <end position="277"/>
    </location>
</feature>
<evidence type="ECO:0000259" key="11">
    <source>
        <dbReference type="Pfam" id="PF01106"/>
    </source>
</evidence>
<dbReference type="InterPro" id="IPR007419">
    <property type="entry name" value="BFD-like_2Fe2S-bd_dom"/>
</dbReference>
<evidence type="ECO:0000256" key="9">
    <source>
        <dbReference type="PIRNR" id="PIRNR000375"/>
    </source>
</evidence>
<dbReference type="InterPro" id="IPR041854">
    <property type="entry name" value="BFD-like_2Fe2S-bd_dom_sf"/>
</dbReference>
<reference evidence="14" key="1">
    <citation type="submission" date="2020-10" db="EMBL/GenBank/DDBJ databases">
        <authorList>
            <person name="Gilroy R."/>
        </authorList>
    </citation>
    <scope>NUCLEOTIDE SEQUENCE</scope>
    <source>
        <strain evidence="14">35461</strain>
    </source>
</reference>
<dbReference type="NCBIfam" id="TIGR02000">
    <property type="entry name" value="NifU_proper"/>
    <property type="match status" value="1"/>
</dbReference>
<dbReference type="Gene3D" id="3.90.1010.10">
    <property type="match status" value="1"/>
</dbReference>
<feature type="binding site" evidence="10">
    <location>
        <position position="105"/>
    </location>
    <ligand>
        <name>Fe cation</name>
        <dbReference type="ChEBI" id="CHEBI:24875"/>
    </ligand>
</feature>
<evidence type="ECO:0000256" key="3">
    <source>
        <dbReference type="ARBA" id="ARBA00022714"/>
    </source>
</evidence>
<evidence type="ECO:0000256" key="5">
    <source>
        <dbReference type="ARBA" id="ARBA00023004"/>
    </source>
</evidence>
<evidence type="ECO:0000313" key="14">
    <source>
        <dbReference type="EMBL" id="HIV08983.1"/>
    </source>
</evidence>
<dbReference type="Pfam" id="PF04324">
    <property type="entry name" value="Fer2_BFD"/>
    <property type="match status" value="1"/>
</dbReference>
<comment type="cofactor">
    <cofactor evidence="10">
        <name>Fe cation</name>
        <dbReference type="ChEBI" id="CHEBI:24875"/>
    </cofactor>
    <text evidence="10">Binds 1 Fe cation per subunit.</text>
</comment>
<dbReference type="CDD" id="cd06664">
    <property type="entry name" value="IscU_like"/>
    <property type="match status" value="1"/>
</dbReference>
<evidence type="ECO:0000256" key="4">
    <source>
        <dbReference type="ARBA" id="ARBA00022723"/>
    </source>
</evidence>
<dbReference type="AlphaFoldDB" id="A0A9D1T359"/>
<gene>
    <name evidence="14" type="primary">nifU</name>
    <name evidence="14" type="ORF">IAC79_02570</name>
</gene>
<comment type="caution">
    <text evidence="14">The sequence shown here is derived from an EMBL/GenBank/DDBJ whole genome shotgun (WGS) entry which is preliminary data.</text>
</comment>
<feature type="binding site" evidence="10">
    <location>
        <position position="174"/>
    </location>
    <ligand>
        <name>[2Fe-2S] cluster</name>
        <dbReference type="ChEBI" id="CHEBI:190135"/>
    </ligand>
</feature>
<feature type="domain" description="BFD-like [2Fe-2S]-binding" evidence="13">
    <location>
        <begin position="134"/>
        <end position="184"/>
    </location>
</feature>
<sequence>MWDYTEKVMDHFRHPRNVGAIEHPDGKATVGSLACGDALTFMFRLGPDGRIAEAKFQTFGCASAVASSSALTEMVIGKTLEEAEQITNKDIADYLGGLPDQKMHCSVMGREALEAAIHNYRTGEENVVQVNDEIVCTCFGVSRAEIERVTRENHLHSVEEVTNYCKAGGGCGMCRDRIQEIVDEVNHAQAAAAEPPKPAKKLTTLQKIKLIEQTLEEQVRPVLRKDGGDVELVDVDGNTVRIAFRGMCAGCRSAAITRDNLIAHALHEFVDPAIEVVME</sequence>
<evidence type="ECO:0000313" key="15">
    <source>
        <dbReference type="Proteomes" id="UP000886845"/>
    </source>
</evidence>
<evidence type="ECO:0000256" key="2">
    <source>
        <dbReference type="ARBA" id="ARBA00015278"/>
    </source>
</evidence>
<dbReference type="Pfam" id="PF01106">
    <property type="entry name" value="NifU"/>
    <property type="match status" value="1"/>
</dbReference>
<dbReference type="CDD" id="cd19947">
    <property type="entry name" value="NifU_Fer2_BFD-like"/>
    <property type="match status" value="1"/>
</dbReference>
<evidence type="ECO:0000256" key="10">
    <source>
        <dbReference type="PIRSR" id="PIRSR000375-1"/>
    </source>
</evidence>
<dbReference type="InterPro" id="IPR016217">
    <property type="entry name" value="N_fixation_NifU"/>
</dbReference>
<keyword evidence="3 10" id="KW-0001">2Fe-2S</keyword>
<organism evidence="14 15">
    <name type="scientific">Candidatus Spyradenecus faecavium</name>
    <dbReference type="NCBI Taxonomy" id="2840947"/>
    <lineage>
        <taxon>Bacteria</taxon>
        <taxon>Pseudomonadati</taxon>
        <taxon>Lentisphaerota</taxon>
        <taxon>Lentisphaeria</taxon>
        <taxon>Lentisphaerales</taxon>
        <taxon>Lentisphaeraceae</taxon>
        <taxon>Lentisphaeraceae incertae sedis</taxon>
        <taxon>Candidatus Spyradenecus</taxon>
    </lineage>
</organism>
<feature type="binding site" evidence="10">
    <location>
        <position position="138"/>
    </location>
    <ligand>
        <name>[2Fe-2S] cluster</name>
        <dbReference type="ChEBI" id="CHEBI:190135"/>
    </ligand>
</feature>
<dbReference type="SUPFAM" id="SSF117916">
    <property type="entry name" value="Fe-S cluster assembly (FSCA) domain-like"/>
    <property type="match status" value="1"/>
</dbReference>
<dbReference type="InterPro" id="IPR010238">
    <property type="entry name" value="NIF_FeS_clus_asmbl_NifU"/>
</dbReference>
<feature type="binding site" evidence="10">
    <location>
        <position position="35"/>
    </location>
    <ligand>
        <name>Fe cation</name>
        <dbReference type="ChEBI" id="CHEBI:24875"/>
    </ligand>
</feature>
<dbReference type="InterPro" id="IPR001075">
    <property type="entry name" value="NIF_FeS_clus_asmbl_NifU_C"/>
</dbReference>
<dbReference type="EMBL" id="DVOR01000082">
    <property type="protein sequence ID" value="HIV08983.1"/>
    <property type="molecule type" value="Genomic_DNA"/>
</dbReference>
<keyword evidence="4 10" id="KW-0479">Metal-binding</keyword>
<proteinExistence type="inferred from homology"/>
<dbReference type="GO" id="GO:0005506">
    <property type="term" value="F:iron ion binding"/>
    <property type="evidence" value="ECO:0007669"/>
    <property type="project" value="InterPro"/>
</dbReference>
<evidence type="ECO:0000259" key="13">
    <source>
        <dbReference type="Pfam" id="PF04324"/>
    </source>
</evidence>
<keyword evidence="6 10" id="KW-0411">Iron-sulfur</keyword>
<feature type="binding site" evidence="10">
    <location>
        <position position="136"/>
    </location>
    <ligand>
        <name>[2Fe-2S] cluster</name>
        <dbReference type="ChEBI" id="CHEBI:190135"/>
    </ligand>
</feature>
<evidence type="ECO:0000256" key="6">
    <source>
        <dbReference type="ARBA" id="ARBA00023014"/>
    </source>
</evidence>
<feature type="domain" description="NIF system FeS cluster assembly NifU N-terminal" evidence="12">
    <location>
        <begin position="4"/>
        <end position="122"/>
    </location>
</feature>
<evidence type="ECO:0000256" key="7">
    <source>
        <dbReference type="ARBA" id="ARBA00023231"/>
    </source>
</evidence>
<evidence type="ECO:0000256" key="8">
    <source>
        <dbReference type="ARBA" id="ARBA00034078"/>
    </source>
</evidence>
<dbReference type="GO" id="GO:0051537">
    <property type="term" value="F:2 iron, 2 sulfur cluster binding"/>
    <property type="evidence" value="ECO:0007669"/>
    <property type="project" value="UniProtKB-KW"/>
</dbReference>
<comment type="cofactor">
    <cofactor evidence="8">
        <name>[2Fe-2S] cluster</name>
        <dbReference type="ChEBI" id="CHEBI:190135"/>
    </cofactor>
</comment>
<feature type="binding site" evidence="10">
    <location>
        <position position="171"/>
    </location>
    <ligand>
        <name>[2Fe-2S] cluster</name>
        <dbReference type="ChEBI" id="CHEBI:190135"/>
    </ligand>
</feature>
<dbReference type="PANTHER" id="PTHR10093">
    <property type="entry name" value="IRON-SULFUR CLUSTER ASSEMBLY ENZYME NIFU HOMOLOG"/>
    <property type="match status" value="1"/>
</dbReference>
<dbReference type="PIRSF" id="PIRSF000375">
    <property type="entry name" value="NifU"/>
    <property type="match status" value="1"/>
</dbReference>
<dbReference type="Gene3D" id="1.10.10.1100">
    <property type="entry name" value="BFD-like [2Fe-2S]-binding domain"/>
    <property type="match status" value="1"/>
</dbReference>
<evidence type="ECO:0000256" key="1">
    <source>
        <dbReference type="ARBA" id="ARBA00006420"/>
    </source>
</evidence>